<keyword evidence="1" id="KW-0238">DNA-binding</keyword>
<gene>
    <name evidence="4" type="ORF">EW146_g4319</name>
</gene>
<keyword evidence="1" id="KW-0539">Nucleus</keyword>
<evidence type="ECO:0000259" key="3">
    <source>
        <dbReference type="PROSITE" id="PS50118"/>
    </source>
</evidence>
<protein>
    <recommendedName>
        <fullName evidence="3">HMG box domain-containing protein</fullName>
    </recommendedName>
</protein>
<name>A0A4S4LUX1_9AGAM</name>
<dbReference type="EMBL" id="SGPL01000164">
    <property type="protein sequence ID" value="THH16314.1"/>
    <property type="molecule type" value="Genomic_DNA"/>
</dbReference>
<proteinExistence type="predicted"/>
<evidence type="ECO:0000256" key="1">
    <source>
        <dbReference type="PROSITE-ProRule" id="PRU00267"/>
    </source>
</evidence>
<dbReference type="AlphaFoldDB" id="A0A4S4LUX1"/>
<keyword evidence="5" id="KW-1185">Reference proteome</keyword>
<comment type="caution">
    <text evidence="4">The sequence shown here is derived from an EMBL/GenBank/DDBJ whole genome shotgun (WGS) entry which is preliminary data.</text>
</comment>
<evidence type="ECO:0000256" key="2">
    <source>
        <dbReference type="SAM" id="MobiDB-lite"/>
    </source>
</evidence>
<dbReference type="Pfam" id="PF00505">
    <property type="entry name" value="HMG_box"/>
    <property type="match status" value="1"/>
</dbReference>
<reference evidence="4 5" key="1">
    <citation type="submission" date="2019-02" db="EMBL/GenBank/DDBJ databases">
        <title>Genome sequencing of the rare red list fungi Bondarzewia mesenterica.</title>
        <authorList>
            <person name="Buettner E."/>
            <person name="Kellner H."/>
        </authorList>
    </citation>
    <scope>NUCLEOTIDE SEQUENCE [LARGE SCALE GENOMIC DNA]</scope>
    <source>
        <strain evidence="4 5">DSM 108281</strain>
    </source>
</reference>
<feature type="region of interest" description="Disordered" evidence="2">
    <location>
        <begin position="40"/>
        <end position="109"/>
    </location>
</feature>
<feature type="domain" description="HMG box" evidence="3">
    <location>
        <begin position="204"/>
        <end position="275"/>
    </location>
</feature>
<dbReference type="InterPro" id="IPR036910">
    <property type="entry name" value="HMG_box_dom_sf"/>
</dbReference>
<evidence type="ECO:0000313" key="5">
    <source>
        <dbReference type="Proteomes" id="UP000310158"/>
    </source>
</evidence>
<dbReference type="GO" id="GO:0005634">
    <property type="term" value="C:nucleus"/>
    <property type="evidence" value="ECO:0007669"/>
    <property type="project" value="UniProtKB-UniRule"/>
</dbReference>
<dbReference type="SUPFAM" id="SSF47095">
    <property type="entry name" value="HMG-box"/>
    <property type="match status" value="2"/>
</dbReference>
<feature type="domain" description="HMG box" evidence="3">
    <location>
        <begin position="107"/>
        <end position="175"/>
    </location>
</feature>
<feature type="DNA-binding region" description="HMG box" evidence="1">
    <location>
        <begin position="107"/>
        <end position="175"/>
    </location>
</feature>
<feature type="compositionally biased region" description="Low complexity" evidence="2">
    <location>
        <begin position="46"/>
        <end position="62"/>
    </location>
</feature>
<feature type="DNA-binding region" description="HMG box" evidence="1">
    <location>
        <begin position="204"/>
        <end position="275"/>
    </location>
</feature>
<evidence type="ECO:0000313" key="4">
    <source>
        <dbReference type="EMBL" id="THH16314.1"/>
    </source>
</evidence>
<feature type="compositionally biased region" description="Basic residues" evidence="2">
    <location>
        <begin position="63"/>
        <end position="99"/>
    </location>
</feature>
<dbReference type="InterPro" id="IPR009071">
    <property type="entry name" value="HMG_box_dom"/>
</dbReference>
<dbReference type="Proteomes" id="UP000310158">
    <property type="component" value="Unassembled WGS sequence"/>
</dbReference>
<dbReference type="GO" id="GO:0003677">
    <property type="term" value="F:DNA binding"/>
    <property type="evidence" value="ECO:0007669"/>
    <property type="project" value="UniProtKB-UniRule"/>
</dbReference>
<sequence length="276" mass="31186">MLNVLIRRAVLRAPALAKVYCGPAVRTFVTTTPSLFPARATATRGVTKSASSTKAKATTAAKTKAKPKAKPKPKPKAKAKPRITKARAKPKPKAPVRAKVKPEDKPPRRPVNGYLLFYQDFLKTRPKSDSRQQSVEYVREAVQAWHALPSTEQQGYQSKASALLDEYKEKFKAWKISVNPEVLTEINRRRKVRGLGKIRKKAPIPRPANAWFRFLKEVRERHPVSSTPLGQRYPIWITATAHPEWLAMSAAEKAKYTEPYERDLAAWRQQCAELKA</sequence>
<dbReference type="SMART" id="SM00398">
    <property type="entry name" value="HMG"/>
    <property type="match status" value="2"/>
</dbReference>
<organism evidence="4 5">
    <name type="scientific">Bondarzewia mesenterica</name>
    <dbReference type="NCBI Taxonomy" id="1095465"/>
    <lineage>
        <taxon>Eukaryota</taxon>
        <taxon>Fungi</taxon>
        <taxon>Dikarya</taxon>
        <taxon>Basidiomycota</taxon>
        <taxon>Agaricomycotina</taxon>
        <taxon>Agaricomycetes</taxon>
        <taxon>Russulales</taxon>
        <taxon>Bondarzewiaceae</taxon>
        <taxon>Bondarzewia</taxon>
    </lineage>
</organism>
<dbReference type="OrthoDB" id="1919336at2759"/>
<dbReference type="Gene3D" id="1.10.30.10">
    <property type="entry name" value="High mobility group box domain"/>
    <property type="match status" value="2"/>
</dbReference>
<accession>A0A4S4LUX1</accession>
<dbReference type="PROSITE" id="PS50118">
    <property type="entry name" value="HMG_BOX_2"/>
    <property type="match status" value="2"/>
</dbReference>